<accession>A0A1D6HXN6</accession>
<keyword evidence="6 9" id="KW-0371">Homeobox</keyword>
<dbReference type="PROSITE" id="PS50071">
    <property type="entry name" value="HOMEOBOX_2"/>
    <property type="match status" value="1"/>
</dbReference>
<proteinExistence type="inferred from homology"/>
<dbReference type="OMA" id="SGCLIEN"/>
<evidence type="ECO:0000256" key="3">
    <source>
        <dbReference type="ARBA" id="ARBA00023015"/>
    </source>
</evidence>
<dbReference type="SMART" id="SM00389">
    <property type="entry name" value="HOX"/>
    <property type="match status" value="1"/>
</dbReference>
<comment type="subcellular location">
    <subcellularLocation>
        <location evidence="1 9 10">Nucleus</location>
    </subcellularLocation>
</comment>
<evidence type="ECO:0000256" key="12">
    <source>
        <dbReference type="SAM" id="MobiDB-lite"/>
    </source>
</evidence>
<feature type="DNA-binding region" description="Homeobox" evidence="9">
    <location>
        <begin position="39"/>
        <end position="98"/>
    </location>
</feature>
<feature type="compositionally biased region" description="Acidic residues" evidence="12">
    <location>
        <begin position="11"/>
        <end position="34"/>
    </location>
</feature>
<dbReference type="InterPro" id="IPR002913">
    <property type="entry name" value="START_lipid-bd_dom"/>
</dbReference>
<keyword evidence="7" id="KW-0804">Transcription</keyword>
<dbReference type="eggNOG" id="ENOG502QUAY">
    <property type="taxonomic scope" value="Eukaryota"/>
</dbReference>
<dbReference type="OrthoDB" id="684146at2759"/>
<dbReference type="InterPro" id="IPR042160">
    <property type="entry name" value="HD-Zip_IV"/>
</dbReference>
<comment type="similarity">
    <text evidence="2">Belongs to the HD-ZIP homeobox family. Class IV subfamily.</text>
</comment>
<reference evidence="13" key="1">
    <citation type="submission" date="2015-12" db="EMBL/GenBank/DDBJ databases">
        <title>Update maize B73 reference genome by single molecule sequencing technologies.</title>
        <authorList>
            <consortium name="Maize Genome Sequencing Project"/>
            <person name="Ware D."/>
        </authorList>
    </citation>
    <scope>NUCLEOTIDE SEQUENCE [LARGE SCALE GENOMIC DNA]</scope>
    <source>
        <tissue evidence="13">Seedling</tissue>
    </source>
</reference>
<evidence type="ECO:0000313" key="13">
    <source>
        <dbReference type="EMBL" id="ONM52981.1"/>
    </source>
</evidence>
<sequence>MEKEEQQANDYTDEDTDYTDDEEEDYNDDEDYTPEPETASKRQKRHTLEQIRELRAAYQRCDHPDAPTRRALGAKIGLEGRQVQYWFQNQRSQTQAKALAQNNRVVQQENAALMAENASLRHAILTGSCLACGGATTAAAPAELPPESRRLVAENARLRGEYARATALLNQILLSAPAPPGPAAAAVVVSSSSVARPVADRAARLRGHAEAAMDQFLLLATKGEPLWLPTTPDGEALNYQLGYKHKKALPVHHGLCPDEFVMEASRATGVVRASATYLVATLTDARRWSEMFPSVVASVTARRDAAISGGVFGSHIQLMNAELQVHSPRLLNRSINFLRYTKRVAEGRWAVMDVSVDGILGPPGSRVADAAAAAAAANGVTLVPAWYTGCRLLPSGCLVEDMRNGYCKVTWVVHAEYDETTVPTMFRPLFRSGKALGAHRWLASLQRQCEFLAVLHSSQVSRGGDNTAAAISSMGKRGVLELAQRMVADFYSAVSGPVTQPSSSIDEWYGSAGAGARRTDTAVRMVTSKKAGTVADLVLSASTTVWLPNTPPQLVFRYLRDDQRRGEWDAFFASSAAVTELCSVPTGHLNGNAVSVLYSNVTDGTDRKKTLILQEACTDASCSMVVYAPVEEDSMRAVMNGGDHASVFLLPSGFAVLPDGHGRARHAPSSSSSTPVGCDDTTAGSLLTVACQALVPGSSPSDNRAAPGAFDDVGKLLCRALEKIKAAVKTDIVTPA</sequence>
<organism evidence="13">
    <name type="scientific">Zea mays</name>
    <name type="common">Maize</name>
    <dbReference type="NCBI Taxonomy" id="4577"/>
    <lineage>
        <taxon>Eukaryota</taxon>
        <taxon>Viridiplantae</taxon>
        <taxon>Streptophyta</taxon>
        <taxon>Embryophyta</taxon>
        <taxon>Tracheophyta</taxon>
        <taxon>Spermatophyta</taxon>
        <taxon>Magnoliopsida</taxon>
        <taxon>Liliopsida</taxon>
        <taxon>Poales</taxon>
        <taxon>Poaceae</taxon>
        <taxon>PACMAD clade</taxon>
        <taxon>Panicoideae</taxon>
        <taxon>Andropogonodae</taxon>
        <taxon>Andropogoneae</taxon>
        <taxon>Tripsacinae</taxon>
        <taxon>Zea</taxon>
    </lineage>
</organism>
<name>A0A1D6HXN6_MAIZE</name>
<feature type="coiled-coil region" evidence="11">
    <location>
        <begin position="89"/>
        <end position="116"/>
    </location>
</feature>
<dbReference type="InParanoid" id="A0A1D6HXN6"/>
<dbReference type="SMART" id="SM00234">
    <property type="entry name" value="START"/>
    <property type="match status" value="1"/>
</dbReference>
<evidence type="ECO:0000256" key="1">
    <source>
        <dbReference type="ARBA" id="ARBA00004123"/>
    </source>
</evidence>
<keyword evidence="8 9" id="KW-0539">Nucleus</keyword>
<keyword evidence="5 9" id="KW-0238">DNA-binding</keyword>
<evidence type="ECO:0000256" key="7">
    <source>
        <dbReference type="ARBA" id="ARBA00023163"/>
    </source>
</evidence>
<dbReference type="PANTHER" id="PTHR45654:SF110">
    <property type="entry name" value="HOMEOBOX DOMAIN-CONTAINING PROTEIN"/>
    <property type="match status" value="1"/>
</dbReference>
<evidence type="ECO:0000256" key="2">
    <source>
        <dbReference type="ARBA" id="ARBA00006789"/>
    </source>
</evidence>
<dbReference type="EMBL" id="CM007650">
    <property type="protein sequence ID" value="ONM52981.1"/>
    <property type="molecule type" value="Genomic_DNA"/>
</dbReference>
<dbReference type="CDD" id="cd08875">
    <property type="entry name" value="START_ArGLABRA2_like"/>
    <property type="match status" value="1"/>
</dbReference>
<evidence type="ECO:0000256" key="6">
    <source>
        <dbReference type="ARBA" id="ARBA00023155"/>
    </source>
</evidence>
<feature type="region of interest" description="Disordered" evidence="12">
    <location>
        <begin position="1"/>
        <end position="46"/>
    </location>
</feature>
<gene>
    <name evidence="13" type="ORF">ZEAMMB73_Zm00001d019477</name>
</gene>
<dbReference type="InterPro" id="IPR009057">
    <property type="entry name" value="Homeodomain-like_sf"/>
</dbReference>
<dbReference type="Gene3D" id="1.10.10.60">
    <property type="entry name" value="Homeodomain-like"/>
    <property type="match status" value="1"/>
</dbReference>
<dbReference type="PANTHER" id="PTHR45654">
    <property type="entry name" value="HOMEOBOX-LEUCINE ZIPPER PROTEIN MERISTEM L1"/>
    <property type="match status" value="1"/>
</dbReference>
<dbReference type="Pfam" id="PF01852">
    <property type="entry name" value="START"/>
    <property type="match status" value="2"/>
</dbReference>
<dbReference type="CDD" id="cd00086">
    <property type="entry name" value="homeodomain"/>
    <property type="match status" value="1"/>
</dbReference>
<dbReference type="Pfam" id="PF25797">
    <property type="entry name" value="PDF2_C"/>
    <property type="match status" value="1"/>
</dbReference>
<dbReference type="AlphaFoldDB" id="A0A1D6HXN6"/>
<dbReference type="PROSITE" id="PS50848">
    <property type="entry name" value="START"/>
    <property type="match status" value="1"/>
</dbReference>
<dbReference type="SUPFAM" id="SSF46689">
    <property type="entry name" value="Homeodomain-like"/>
    <property type="match status" value="1"/>
</dbReference>
<dbReference type="GO" id="GO:0008289">
    <property type="term" value="F:lipid binding"/>
    <property type="evidence" value="ECO:0007669"/>
    <property type="project" value="InterPro"/>
</dbReference>
<dbReference type="GO" id="GO:0003677">
    <property type="term" value="F:DNA binding"/>
    <property type="evidence" value="ECO:0007669"/>
    <property type="project" value="UniProtKB-UniRule"/>
</dbReference>
<evidence type="ECO:0000256" key="8">
    <source>
        <dbReference type="ARBA" id="ARBA00023242"/>
    </source>
</evidence>
<evidence type="ECO:0000256" key="9">
    <source>
        <dbReference type="PROSITE-ProRule" id="PRU00108"/>
    </source>
</evidence>
<evidence type="ECO:0000256" key="10">
    <source>
        <dbReference type="RuleBase" id="RU000682"/>
    </source>
</evidence>
<evidence type="ECO:0000256" key="5">
    <source>
        <dbReference type="ARBA" id="ARBA00023125"/>
    </source>
</evidence>
<dbReference type="InterPro" id="IPR057993">
    <property type="entry name" value="HD-Zip_IV_C"/>
</dbReference>
<protein>
    <submittedName>
        <fullName evidence="13">Homeobox-leucine zipper protein HDG7</fullName>
    </submittedName>
</protein>
<keyword evidence="4 11" id="KW-0175">Coiled coil</keyword>
<dbReference type="Pfam" id="PF00046">
    <property type="entry name" value="Homeodomain"/>
    <property type="match status" value="1"/>
</dbReference>
<evidence type="ECO:0000256" key="4">
    <source>
        <dbReference type="ARBA" id="ARBA00023054"/>
    </source>
</evidence>
<dbReference type="PaxDb" id="4577-GRMZM2G109252_P01"/>
<evidence type="ECO:0000256" key="11">
    <source>
        <dbReference type="SAM" id="Coils"/>
    </source>
</evidence>
<dbReference type="ExpressionAtlas" id="A0A1D6HXN6">
    <property type="expression patterns" value="baseline and differential"/>
</dbReference>
<dbReference type="SMR" id="A0A1D6HXN6"/>
<keyword evidence="3" id="KW-0805">Transcription regulation</keyword>
<dbReference type="GO" id="GO:0005634">
    <property type="term" value="C:nucleus"/>
    <property type="evidence" value="ECO:0007669"/>
    <property type="project" value="UniProtKB-SubCell"/>
</dbReference>
<dbReference type="InterPro" id="IPR001356">
    <property type="entry name" value="HD"/>
</dbReference>
<dbReference type="SUPFAM" id="SSF55961">
    <property type="entry name" value="Bet v1-like"/>
    <property type="match status" value="2"/>
</dbReference>